<evidence type="ECO:0000259" key="10">
    <source>
        <dbReference type="Pfam" id="PF07730"/>
    </source>
</evidence>
<keyword evidence="6 11" id="KW-0418">Kinase</keyword>
<evidence type="ECO:0000256" key="1">
    <source>
        <dbReference type="ARBA" id="ARBA00000085"/>
    </source>
</evidence>
<dbReference type="Gene3D" id="1.20.5.1930">
    <property type="match status" value="1"/>
</dbReference>
<evidence type="ECO:0000256" key="2">
    <source>
        <dbReference type="ARBA" id="ARBA00012438"/>
    </source>
</evidence>
<dbReference type="Pfam" id="PF07730">
    <property type="entry name" value="HisKA_3"/>
    <property type="match status" value="1"/>
</dbReference>
<feature type="transmembrane region" description="Helical" evidence="9">
    <location>
        <begin position="42"/>
        <end position="59"/>
    </location>
</feature>
<evidence type="ECO:0000256" key="4">
    <source>
        <dbReference type="ARBA" id="ARBA00022679"/>
    </source>
</evidence>
<feature type="transmembrane region" description="Helical" evidence="9">
    <location>
        <begin position="12"/>
        <end position="30"/>
    </location>
</feature>
<dbReference type="RefSeq" id="WP_251915120.1">
    <property type="nucleotide sequence ID" value="NZ_JAMRXG010000011.1"/>
</dbReference>
<keyword evidence="9" id="KW-1133">Transmembrane helix</keyword>
<dbReference type="GO" id="GO:0046983">
    <property type="term" value="F:protein dimerization activity"/>
    <property type="evidence" value="ECO:0007669"/>
    <property type="project" value="InterPro"/>
</dbReference>
<keyword evidence="9" id="KW-0472">Membrane</keyword>
<evidence type="ECO:0000313" key="11">
    <source>
        <dbReference type="EMBL" id="MCM6776771.1"/>
    </source>
</evidence>
<dbReference type="EC" id="2.7.13.3" evidence="2"/>
<dbReference type="Proteomes" id="UP001139157">
    <property type="component" value="Unassembled WGS sequence"/>
</dbReference>
<dbReference type="PANTHER" id="PTHR24421">
    <property type="entry name" value="NITRATE/NITRITE SENSOR PROTEIN NARX-RELATED"/>
    <property type="match status" value="1"/>
</dbReference>
<evidence type="ECO:0000256" key="6">
    <source>
        <dbReference type="ARBA" id="ARBA00022777"/>
    </source>
</evidence>
<reference evidence="11" key="1">
    <citation type="submission" date="2022-06" db="EMBL/GenBank/DDBJ databases">
        <title>Novel species in genus nocardia.</title>
        <authorList>
            <person name="Li F."/>
        </authorList>
    </citation>
    <scope>NUCLEOTIDE SEQUENCE</scope>
    <source>
        <strain evidence="11">CDC141</strain>
    </source>
</reference>
<gene>
    <name evidence="11" type="ORF">NDR86_25105</name>
</gene>
<dbReference type="AlphaFoldDB" id="A0A9X2J1A3"/>
<dbReference type="CDD" id="cd16917">
    <property type="entry name" value="HATPase_UhpB-NarQ-NarX-like"/>
    <property type="match status" value="1"/>
</dbReference>
<comment type="catalytic activity">
    <reaction evidence="1">
        <text>ATP + protein L-histidine = ADP + protein N-phospho-L-histidine.</text>
        <dbReference type="EC" id="2.7.13.3"/>
    </reaction>
</comment>
<feature type="transmembrane region" description="Helical" evidence="9">
    <location>
        <begin position="138"/>
        <end position="160"/>
    </location>
</feature>
<dbReference type="Gene3D" id="3.30.565.10">
    <property type="entry name" value="Histidine kinase-like ATPase, C-terminal domain"/>
    <property type="match status" value="1"/>
</dbReference>
<evidence type="ECO:0000313" key="12">
    <source>
        <dbReference type="Proteomes" id="UP001139157"/>
    </source>
</evidence>
<dbReference type="InterPro" id="IPR050482">
    <property type="entry name" value="Sensor_HK_TwoCompSys"/>
</dbReference>
<dbReference type="EMBL" id="JAMRXG010000011">
    <property type="protein sequence ID" value="MCM6776771.1"/>
    <property type="molecule type" value="Genomic_DNA"/>
</dbReference>
<keyword evidence="7" id="KW-0067">ATP-binding</keyword>
<dbReference type="SUPFAM" id="SSF55874">
    <property type="entry name" value="ATPase domain of HSP90 chaperone/DNA topoisomerase II/histidine kinase"/>
    <property type="match status" value="1"/>
</dbReference>
<keyword evidence="3" id="KW-0597">Phosphoprotein</keyword>
<organism evidence="11 12">
    <name type="scientific">Nocardia pulmonis</name>
    <dbReference type="NCBI Taxonomy" id="2951408"/>
    <lineage>
        <taxon>Bacteria</taxon>
        <taxon>Bacillati</taxon>
        <taxon>Actinomycetota</taxon>
        <taxon>Actinomycetes</taxon>
        <taxon>Mycobacteriales</taxon>
        <taxon>Nocardiaceae</taxon>
        <taxon>Nocardia</taxon>
    </lineage>
</organism>
<keyword evidence="5" id="KW-0547">Nucleotide-binding</keyword>
<evidence type="ECO:0000256" key="9">
    <source>
        <dbReference type="SAM" id="Phobius"/>
    </source>
</evidence>
<dbReference type="PANTHER" id="PTHR24421:SF10">
    <property type="entry name" value="NITRATE_NITRITE SENSOR PROTEIN NARQ"/>
    <property type="match status" value="1"/>
</dbReference>
<sequence>MMRWPGPVPRRRIADAALVLVTCGVDLAFWAGDRDLITGSRLPLWAVPVAAVGLGAALLMRQRFPLGVWMVVWLYTGVNLAVPEYYPFAYLLVAAYTVASRVPASTARLVLVASALPLGLFSYRSGQSGASGDQVRDVGTAVGTWAIILSIAWGLGRLAYAREQHARAERERLAAAAERALAAQRLRLAHELHDSVTGAVAGMMLHAGAARALSAGGDPRVRQALEVIEQAGAQAMSELHSMLGLLRSSDSGDAPHARFADVERLLESARRAGLRVCSEVTGAARPLDPEADLAAYRTVQESLTNATKYAGPGATVSLDITWTEDALELLVRSSGGSATPAAGLSTGNGLRGLRERLDAVGGELSSGPDGDGWCVRATLPTTADAPMELS</sequence>
<keyword evidence="8" id="KW-0902">Two-component regulatory system</keyword>
<dbReference type="GO" id="GO:0000155">
    <property type="term" value="F:phosphorelay sensor kinase activity"/>
    <property type="evidence" value="ECO:0007669"/>
    <property type="project" value="InterPro"/>
</dbReference>
<proteinExistence type="predicted"/>
<evidence type="ECO:0000256" key="5">
    <source>
        <dbReference type="ARBA" id="ARBA00022741"/>
    </source>
</evidence>
<keyword evidence="9" id="KW-0812">Transmembrane</keyword>
<dbReference type="InterPro" id="IPR011712">
    <property type="entry name" value="Sig_transdc_His_kin_sub3_dim/P"/>
</dbReference>
<keyword evidence="12" id="KW-1185">Reference proteome</keyword>
<comment type="caution">
    <text evidence="11">The sequence shown here is derived from an EMBL/GenBank/DDBJ whole genome shotgun (WGS) entry which is preliminary data.</text>
</comment>
<name>A0A9X2J1A3_9NOCA</name>
<dbReference type="GO" id="GO:0005524">
    <property type="term" value="F:ATP binding"/>
    <property type="evidence" value="ECO:0007669"/>
    <property type="project" value="UniProtKB-KW"/>
</dbReference>
<protein>
    <recommendedName>
        <fullName evidence="2">histidine kinase</fullName>
        <ecNumber evidence="2">2.7.13.3</ecNumber>
    </recommendedName>
</protein>
<accession>A0A9X2J1A3</accession>
<keyword evidence="4" id="KW-0808">Transferase</keyword>
<feature type="transmembrane region" description="Helical" evidence="9">
    <location>
        <begin position="66"/>
        <end position="82"/>
    </location>
</feature>
<dbReference type="GO" id="GO:0016020">
    <property type="term" value="C:membrane"/>
    <property type="evidence" value="ECO:0007669"/>
    <property type="project" value="InterPro"/>
</dbReference>
<evidence type="ECO:0000256" key="3">
    <source>
        <dbReference type="ARBA" id="ARBA00022553"/>
    </source>
</evidence>
<dbReference type="InterPro" id="IPR036890">
    <property type="entry name" value="HATPase_C_sf"/>
</dbReference>
<evidence type="ECO:0000256" key="8">
    <source>
        <dbReference type="ARBA" id="ARBA00023012"/>
    </source>
</evidence>
<feature type="domain" description="Signal transduction histidine kinase subgroup 3 dimerisation and phosphoacceptor" evidence="10">
    <location>
        <begin position="185"/>
        <end position="250"/>
    </location>
</feature>
<evidence type="ECO:0000256" key="7">
    <source>
        <dbReference type="ARBA" id="ARBA00022840"/>
    </source>
</evidence>